<evidence type="ECO:0000313" key="1">
    <source>
        <dbReference type="EMBL" id="CCB62112.1"/>
    </source>
</evidence>
<reference evidence="2" key="1">
    <citation type="journal article" date="2007" name="Nature">
        <title>The grapevine genome sequence suggests ancestral hexaploidization in major angiosperm phyla.</title>
        <authorList>
            <consortium name="The French-Italian Public Consortium for Grapevine Genome Characterization."/>
            <person name="Jaillon O."/>
            <person name="Aury J.-M."/>
            <person name="Noel B."/>
            <person name="Policriti A."/>
            <person name="Clepet C."/>
            <person name="Casagrande A."/>
            <person name="Choisne N."/>
            <person name="Aubourg S."/>
            <person name="Vitulo N."/>
            <person name="Jubin C."/>
            <person name="Vezzi A."/>
            <person name="Legeai F."/>
            <person name="Hugueney P."/>
            <person name="Dasilva C."/>
            <person name="Horner D."/>
            <person name="Mica E."/>
            <person name="Jublot D."/>
            <person name="Poulain J."/>
            <person name="Bruyere C."/>
            <person name="Billault A."/>
            <person name="Segurens B."/>
            <person name="Gouyvenoux M."/>
            <person name="Ugarte E."/>
            <person name="Cattonaro F."/>
            <person name="Anthouard V."/>
            <person name="Vico V."/>
            <person name="Del Fabbro C."/>
            <person name="Alaux M."/>
            <person name="Di Gaspero G."/>
            <person name="Dumas V."/>
            <person name="Felice N."/>
            <person name="Paillard S."/>
            <person name="Juman I."/>
            <person name="Moroldo M."/>
            <person name="Scalabrin S."/>
            <person name="Canaguier A."/>
            <person name="Le Clainche I."/>
            <person name="Malacrida G."/>
            <person name="Durand E."/>
            <person name="Pesole G."/>
            <person name="Laucou V."/>
            <person name="Chatelet P."/>
            <person name="Merdinoglu D."/>
            <person name="Delledonne M."/>
            <person name="Pezzotti M."/>
            <person name="Lecharny A."/>
            <person name="Scarpelli C."/>
            <person name="Artiguenave F."/>
            <person name="Pe M.E."/>
            <person name="Valle G."/>
            <person name="Morgante M."/>
            <person name="Caboche M."/>
            <person name="Adam-Blondon A.-F."/>
            <person name="Weissenbach J."/>
            <person name="Quetier F."/>
            <person name="Wincker P."/>
        </authorList>
    </citation>
    <scope>NUCLEOTIDE SEQUENCE [LARGE SCALE GENOMIC DNA]</scope>
    <source>
        <strain evidence="2">cv. Pinot noir / PN40024</strain>
    </source>
</reference>
<dbReference type="PaxDb" id="29760-VIT_19s0015g02770.t01"/>
<accession>F6I517</accession>
<name>F6I517_VITVI</name>
<evidence type="ECO:0000313" key="2">
    <source>
        <dbReference type="Proteomes" id="UP000009183"/>
    </source>
</evidence>
<dbReference type="AlphaFoldDB" id="F6I517"/>
<sequence length="97" mass="11193">MVVPDLSGYNHCCTRYSDRTRPEAYGATALTRNPRWWLTTSQDSNHTRNPSRARYSDRTRPDTYVATVPARVPMHFFAFVKKQFGKEVKAIRSDNAP</sequence>
<evidence type="ECO:0008006" key="3">
    <source>
        <dbReference type="Google" id="ProtNLM"/>
    </source>
</evidence>
<protein>
    <recommendedName>
        <fullName evidence="3">Integrase catalytic domain-containing protein</fullName>
    </recommendedName>
</protein>
<keyword evidence="2" id="KW-1185">Reference proteome</keyword>
<dbReference type="EMBL" id="FN596747">
    <property type="protein sequence ID" value="CCB62112.1"/>
    <property type="molecule type" value="Genomic_DNA"/>
</dbReference>
<dbReference type="HOGENOM" id="CLU_2350949_0_0_1"/>
<dbReference type="Proteomes" id="UP000009183">
    <property type="component" value="Chromosome 19"/>
</dbReference>
<organism evidence="1 2">
    <name type="scientific">Vitis vinifera</name>
    <name type="common">Grape</name>
    <dbReference type="NCBI Taxonomy" id="29760"/>
    <lineage>
        <taxon>Eukaryota</taxon>
        <taxon>Viridiplantae</taxon>
        <taxon>Streptophyta</taxon>
        <taxon>Embryophyta</taxon>
        <taxon>Tracheophyta</taxon>
        <taxon>Spermatophyta</taxon>
        <taxon>Magnoliopsida</taxon>
        <taxon>eudicotyledons</taxon>
        <taxon>Gunneridae</taxon>
        <taxon>Pentapetalae</taxon>
        <taxon>rosids</taxon>
        <taxon>Vitales</taxon>
        <taxon>Vitaceae</taxon>
        <taxon>Viteae</taxon>
        <taxon>Vitis</taxon>
    </lineage>
</organism>
<dbReference type="InParanoid" id="F6I517"/>
<proteinExistence type="predicted"/>
<gene>
    <name evidence="1" type="ordered locus">VIT_19s0015g02770</name>
</gene>